<feature type="domain" description="Histidine kinase" evidence="13">
    <location>
        <begin position="268"/>
        <end position="485"/>
    </location>
</feature>
<dbReference type="Pfam" id="PF02518">
    <property type="entry name" value="HATPase_c"/>
    <property type="match status" value="1"/>
</dbReference>
<evidence type="ECO:0000256" key="2">
    <source>
        <dbReference type="ARBA" id="ARBA00004370"/>
    </source>
</evidence>
<name>H8Z8C5_9GAMM</name>
<dbReference type="EMBL" id="JH603170">
    <property type="protein sequence ID" value="EIC21074.1"/>
    <property type="molecule type" value="Genomic_DNA"/>
</dbReference>
<dbReference type="SUPFAM" id="SSF55874">
    <property type="entry name" value="ATPase domain of HSP90 chaperone/DNA topoisomerase II/histidine kinase"/>
    <property type="match status" value="1"/>
</dbReference>
<dbReference type="SMART" id="SM00387">
    <property type="entry name" value="HATPase_c"/>
    <property type="match status" value="1"/>
</dbReference>
<reference evidence="16" key="1">
    <citation type="submission" date="2011-06" db="EMBL/GenBank/DDBJ databases">
        <authorList>
            <consortium name="US DOE Joint Genome Institute (JGI-PGF)"/>
            <person name="Lucas S."/>
            <person name="Han J."/>
            <person name="Lapidus A."/>
            <person name="Cheng J.-F."/>
            <person name="Goodwin L."/>
            <person name="Pitluck S."/>
            <person name="Peters L."/>
            <person name="Land M.L."/>
            <person name="Hauser L."/>
            <person name="Vogl K."/>
            <person name="Liu Z."/>
            <person name="Overmann J."/>
            <person name="Frigaard N.-U."/>
            <person name="Bryant D.A."/>
            <person name="Woyke T.J."/>
        </authorList>
    </citation>
    <scope>NUCLEOTIDE SEQUENCE [LARGE SCALE GENOMIC DNA]</scope>
    <source>
        <strain evidence="16">970</strain>
    </source>
</reference>
<dbReference type="Pfam" id="PF00512">
    <property type="entry name" value="HisKA"/>
    <property type="match status" value="1"/>
</dbReference>
<dbReference type="CDD" id="cd06225">
    <property type="entry name" value="HAMP"/>
    <property type="match status" value="1"/>
</dbReference>
<feature type="transmembrane region" description="Helical" evidence="12">
    <location>
        <begin position="187"/>
        <end position="206"/>
    </location>
</feature>
<evidence type="ECO:0000256" key="12">
    <source>
        <dbReference type="SAM" id="Phobius"/>
    </source>
</evidence>
<keyword evidence="7 15" id="KW-0418">Kinase</keyword>
<dbReference type="SUPFAM" id="SSF158472">
    <property type="entry name" value="HAMP domain-like"/>
    <property type="match status" value="1"/>
</dbReference>
<proteinExistence type="predicted"/>
<dbReference type="PROSITE" id="PS50885">
    <property type="entry name" value="HAMP"/>
    <property type="match status" value="1"/>
</dbReference>
<keyword evidence="10 12" id="KW-0472">Membrane</keyword>
<comment type="catalytic activity">
    <reaction evidence="1">
        <text>ATP + protein L-histidine = ADP + protein N-phospho-L-histidine.</text>
        <dbReference type="EC" id="2.7.13.3"/>
    </reaction>
</comment>
<sequence>MTLSIRTKLFLTLLLACAFSVLAVQTSMYWSFRHGLRDMIEQRLNERVESIGARLVAQYRADGSWSRISEDRRLWMELLSTRESGRRDERLAHSSRQSRIGADAVDRASPMPQHGPFPERRRTPLAKRLMLFDAEGAPVYGRRDQLKQALRFPLRLDGQVIGELALIPGPPIHEAAELRLRQRQTRVLPIIALATLSLSALLAWWLSRWLSRPVLRFREITCRLASGHFAARAPVTGRDELAGLGHDLNALAATLEHNEQARRRWVADISHELRTPVSLLRAELEALQDGVRPFDVGTIATLHSDVMRLSHLIGDLYELSLSDLGALSYRKAKTDLAEVLEAEVSAFRAQFDAAGLDLQFDNRLRTAAIIQADAQRLTQLFGNLLRNSGQYTDAGGALLVRLSTEKDGHFVVDFQDTAPGVSDADRERLFERLYRVEPSRTRQTGGAGLGLAIAKNIVEAHQASIEALPSPQGGLWIRMRFPQTP</sequence>
<dbReference type="CDD" id="cd00082">
    <property type="entry name" value="HisKA"/>
    <property type="match status" value="1"/>
</dbReference>
<dbReference type="Gene3D" id="1.10.287.130">
    <property type="match status" value="1"/>
</dbReference>
<evidence type="ECO:0000256" key="1">
    <source>
        <dbReference type="ARBA" id="ARBA00000085"/>
    </source>
</evidence>
<dbReference type="SMART" id="SM00388">
    <property type="entry name" value="HisKA"/>
    <property type="match status" value="1"/>
</dbReference>
<dbReference type="InterPro" id="IPR004358">
    <property type="entry name" value="Sig_transdc_His_kin-like_C"/>
</dbReference>
<dbReference type="InterPro" id="IPR005467">
    <property type="entry name" value="His_kinase_dom"/>
</dbReference>
<evidence type="ECO:0000259" key="13">
    <source>
        <dbReference type="PROSITE" id="PS50109"/>
    </source>
</evidence>
<dbReference type="STRING" id="631362.Thi970DRAFT_04759"/>
<evidence type="ECO:0000313" key="15">
    <source>
        <dbReference type="EMBL" id="EIC21074.1"/>
    </source>
</evidence>
<dbReference type="InterPro" id="IPR003660">
    <property type="entry name" value="HAMP_dom"/>
</dbReference>
<dbReference type="InterPro" id="IPR003594">
    <property type="entry name" value="HATPase_dom"/>
</dbReference>
<evidence type="ECO:0000259" key="14">
    <source>
        <dbReference type="PROSITE" id="PS50885"/>
    </source>
</evidence>
<dbReference type="InterPro" id="IPR036890">
    <property type="entry name" value="HATPase_C_sf"/>
</dbReference>
<evidence type="ECO:0000256" key="7">
    <source>
        <dbReference type="ARBA" id="ARBA00022777"/>
    </source>
</evidence>
<feature type="region of interest" description="Disordered" evidence="11">
    <location>
        <begin position="86"/>
        <end position="120"/>
    </location>
</feature>
<keyword evidence="16" id="KW-1185">Reference proteome</keyword>
<protein>
    <recommendedName>
        <fullName evidence="3">histidine kinase</fullName>
        <ecNumber evidence="3">2.7.13.3</ecNumber>
    </recommendedName>
</protein>
<dbReference type="RefSeq" id="WP_009151477.1">
    <property type="nucleotide sequence ID" value="NZ_CP121471.1"/>
</dbReference>
<dbReference type="GO" id="GO:0000155">
    <property type="term" value="F:phosphorelay sensor kinase activity"/>
    <property type="evidence" value="ECO:0007669"/>
    <property type="project" value="InterPro"/>
</dbReference>
<evidence type="ECO:0000256" key="6">
    <source>
        <dbReference type="ARBA" id="ARBA00022692"/>
    </source>
</evidence>
<evidence type="ECO:0000313" key="16">
    <source>
        <dbReference type="Proteomes" id="UP000002964"/>
    </source>
</evidence>
<evidence type="ECO:0000256" key="11">
    <source>
        <dbReference type="SAM" id="MobiDB-lite"/>
    </source>
</evidence>
<dbReference type="Gene3D" id="3.30.565.10">
    <property type="entry name" value="Histidine kinase-like ATPase, C-terminal domain"/>
    <property type="match status" value="1"/>
</dbReference>
<dbReference type="AlphaFoldDB" id="H8Z8C5"/>
<comment type="subcellular location">
    <subcellularLocation>
        <location evidence="2">Membrane</location>
    </subcellularLocation>
</comment>
<evidence type="ECO:0000256" key="4">
    <source>
        <dbReference type="ARBA" id="ARBA00022553"/>
    </source>
</evidence>
<feature type="domain" description="HAMP" evidence="14">
    <location>
        <begin position="208"/>
        <end position="260"/>
    </location>
</feature>
<evidence type="ECO:0000256" key="10">
    <source>
        <dbReference type="ARBA" id="ARBA00023136"/>
    </source>
</evidence>
<keyword evidence="6 12" id="KW-0812">Transmembrane</keyword>
<reference evidence="15 16" key="2">
    <citation type="submission" date="2011-11" db="EMBL/GenBank/DDBJ databases">
        <authorList>
            <consortium name="US DOE Joint Genome Institute"/>
            <person name="Lucas S."/>
            <person name="Han J."/>
            <person name="Lapidus A."/>
            <person name="Cheng J.-F."/>
            <person name="Goodwin L."/>
            <person name="Pitluck S."/>
            <person name="Peters L."/>
            <person name="Ovchinnikova G."/>
            <person name="Zhang X."/>
            <person name="Detter J.C."/>
            <person name="Han C."/>
            <person name="Tapia R."/>
            <person name="Land M."/>
            <person name="Hauser L."/>
            <person name="Kyrpides N."/>
            <person name="Ivanova N."/>
            <person name="Pagani I."/>
            <person name="Vogl K."/>
            <person name="Liu Z."/>
            <person name="Overmann J."/>
            <person name="Frigaard N.-U."/>
            <person name="Bryant D."/>
            <person name="Woyke T."/>
        </authorList>
    </citation>
    <scope>NUCLEOTIDE SEQUENCE [LARGE SCALE GENOMIC DNA]</scope>
    <source>
        <strain evidence="15 16">970</strain>
    </source>
</reference>
<dbReference type="Proteomes" id="UP000002964">
    <property type="component" value="Unassembled WGS sequence"/>
</dbReference>
<dbReference type="PROSITE" id="PS50109">
    <property type="entry name" value="HIS_KIN"/>
    <property type="match status" value="1"/>
</dbReference>
<keyword evidence="4" id="KW-0597">Phosphoprotein</keyword>
<dbReference type="eggNOG" id="COG5002">
    <property type="taxonomic scope" value="Bacteria"/>
</dbReference>
<gene>
    <name evidence="15" type="ORF">Thi970DRAFT_04759</name>
</gene>
<keyword evidence="5" id="KW-0808">Transferase</keyword>
<dbReference type="GO" id="GO:0005886">
    <property type="term" value="C:plasma membrane"/>
    <property type="evidence" value="ECO:0007669"/>
    <property type="project" value="TreeGrafter"/>
</dbReference>
<dbReference type="InterPro" id="IPR036097">
    <property type="entry name" value="HisK_dim/P_sf"/>
</dbReference>
<evidence type="ECO:0000256" key="8">
    <source>
        <dbReference type="ARBA" id="ARBA00022989"/>
    </source>
</evidence>
<evidence type="ECO:0000256" key="5">
    <source>
        <dbReference type="ARBA" id="ARBA00022679"/>
    </source>
</evidence>
<dbReference type="Pfam" id="PF00672">
    <property type="entry name" value="HAMP"/>
    <property type="match status" value="1"/>
</dbReference>
<keyword evidence="9" id="KW-0902">Two-component regulatory system</keyword>
<dbReference type="HOGENOM" id="CLU_000445_89_6_6"/>
<evidence type="ECO:0000256" key="9">
    <source>
        <dbReference type="ARBA" id="ARBA00023012"/>
    </source>
</evidence>
<dbReference type="SMART" id="SM00304">
    <property type="entry name" value="HAMP"/>
    <property type="match status" value="1"/>
</dbReference>
<organism evidence="15 16">
    <name type="scientific">Thiorhodovibrio frisius</name>
    <dbReference type="NCBI Taxonomy" id="631362"/>
    <lineage>
        <taxon>Bacteria</taxon>
        <taxon>Pseudomonadati</taxon>
        <taxon>Pseudomonadota</taxon>
        <taxon>Gammaproteobacteria</taxon>
        <taxon>Chromatiales</taxon>
        <taxon>Chromatiaceae</taxon>
        <taxon>Thiorhodovibrio</taxon>
    </lineage>
</organism>
<dbReference type="InterPro" id="IPR003661">
    <property type="entry name" value="HisK_dim/P_dom"/>
</dbReference>
<dbReference type="Gene3D" id="6.10.340.10">
    <property type="match status" value="1"/>
</dbReference>
<dbReference type="PRINTS" id="PR00344">
    <property type="entry name" value="BCTRLSENSOR"/>
</dbReference>
<evidence type="ECO:0000256" key="3">
    <source>
        <dbReference type="ARBA" id="ARBA00012438"/>
    </source>
</evidence>
<keyword evidence="8 12" id="KW-1133">Transmembrane helix</keyword>
<dbReference type="SUPFAM" id="SSF47384">
    <property type="entry name" value="Homodimeric domain of signal transducing histidine kinase"/>
    <property type="match status" value="1"/>
</dbReference>
<accession>H8Z8C5</accession>
<dbReference type="OrthoDB" id="9804645at2"/>
<dbReference type="EC" id="2.7.13.3" evidence="3"/>
<dbReference type="PANTHER" id="PTHR45436">
    <property type="entry name" value="SENSOR HISTIDINE KINASE YKOH"/>
    <property type="match status" value="1"/>
</dbReference>
<dbReference type="InterPro" id="IPR050428">
    <property type="entry name" value="TCS_sensor_his_kinase"/>
</dbReference>
<dbReference type="PANTHER" id="PTHR45436:SF5">
    <property type="entry name" value="SENSOR HISTIDINE KINASE TRCS"/>
    <property type="match status" value="1"/>
</dbReference>